<comment type="caution">
    <text evidence="3">The sequence shown here is derived from an EMBL/GenBank/DDBJ whole genome shotgun (WGS) entry which is preliminary data.</text>
</comment>
<dbReference type="OrthoDB" id="515764at2759"/>
<evidence type="ECO:0000313" key="4">
    <source>
        <dbReference type="Proteomes" id="UP000239649"/>
    </source>
</evidence>
<feature type="region of interest" description="Disordered" evidence="2">
    <location>
        <begin position="111"/>
        <end position="201"/>
    </location>
</feature>
<feature type="region of interest" description="Disordered" evidence="2">
    <location>
        <begin position="264"/>
        <end position="291"/>
    </location>
</feature>
<name>A0A2P6VHG8_9CHLO</name>
<dbReference type="EMBL" id="LHPF02000007">
    <property type="protein sequence ID" value="PSC73534.1"/>
    <property type="molecule type" value="Genomic_DNA"/>
</dbReference>
<feature type="compositionally biased region" description="Low complexity" evidence="2">
    <location>
        <begin position="15"/>
        <end position="30"/>
    </location>
</feature>
<feature type="compositionally biased region" description="Basic residues" evidence="2">
    <location>
        <begin position="138"/>
        <end position="147"/>
    </location>
</feature>
<sequence>MEIAETAQLSGSGGTPTASAGTAAAAGVPPRRQQKKHHLLRHALSEDAKVAAARHFAGNLPEESAALIATFQQRELREAFAAVYSVETSSCNNGWMRGKLLQALGLSPHWQPPRCESEGPAPPPPLPAADPGSEVSRYGRRVTRKRWAGGDSGDDNAAEGSPRDSGGGGGGGARSSKVAAPAASSATTKRTRPSTSPRAVSSLAASSLPSFPLASTDGAALLGGWPPLPPPLMPQPLGSVFSQPSAAPAWLAADHQAALHTAGGRVGDGSLPPAGMQRSAGSSLGEASQQSGVLGGRQHILAVLEEQQRLYELKRQQLELEKQSIELEMQQEQQRRQLGAQQAALATLAQQRMHGLRLMTMTHVAAEAAAAREASLFAQHMAPPHHPQQQQQQQQQQHPQQQQQRPAMGGVGGWGGCKAEPHQGDQPPPPGAAACRPVSAISAELHSLFKAFDDGQACLAMYGLV</sequence>
<protein>
    <submittedName>
        <fullName evidence="3">Uncharacterized protein</fullName>
    </submittedName>
</protein>
<organism evidence="3 4">
    <name type="scientific">Micractinium conductrix</name>
    <dbReference type="NCBI Taxonomy" id="554055"/>
    <lineage>
        <taxon>Eukaryota</taxon>
        <taxon>Viridiplantae</taxon>
        <taxon>Chlorophyta</taxon>
        <taxon>core chlorophytes</taxon>
        <taxon>Trebouxiophyceae</taxon>
        <taxon>Chlorellales</taxon>
        <taxon>Chlorellaceae</taxon>
        <taxon>Chlorella clade</taxon>
        <taxon>Micractinium</taxon>
    </lineage>
</organism>
<reference evidence="3 4" key="1">
    <citation type="journal article" date="2018" name="Plant J.">
        <title>Genome sequences of Chlorella sorokiniana UTEX 1602 and Micractinium conductrix SAG 241.80: implications to maltose excretion by a green alga.</title>
        <authorList>
            <person name="Arriola M.B."/>
            <person name="Velmurugan N."/>
            <person name="Zhang Y."/>
            <person name="Plunkett M.H."/>
            <person name="Hondzo H."/>
            <person name="Barney B.M."/>
        </authorList>
    </citation>
    <scope>NUCLEOTIDE SEQUENCE [LARGE SCALE GENOMIC DNA]</scope>
    <source>
        <strain evidence="3 4">SAG 241.80</strain>
    </source>
</reference>
<evidence type="ECO:0000256" key="1">
    <source>
        <dbReference type="SAM" id="Coils"/>
    </source>
</evidence>
<feature type="region of interest" description="Disordered" evidence="2">
    <location>
        <begin position="382"/>
        <end position="435"/>
    </location>
</feature>
<feature type="compositionally biased region" description="Low complexity" evidence="2">
    <location>
        <begin position="387"/>
        <end position="404"/>
    </location>
</feature>
<dbReference type="AlphaFoldDB" id="A0A2P6VHG8"/>
<keyword evidence="1" id="KW-0175">Coiled coil</keyword>
<feature type="region of interest" description="Disordered" evidence="2">
    <location>
        <begin position="1"/>
        <end position="39"/>
    </location>
</feature>
<evidence type="ECO:0000256" key="2">
    <source>
        <dbReference type="SAM" id="MobiDB-lite"/>
    </source>
</evidence>
<dbReference type="Proteomes" id="UP000239649">
    <property type="component" value="Unassembled WGS sequence"/>
</dbReference>
<gene>
    <name evidence="3" type="ORF">C2E20_3251</name>
</gene>
<proteinExistence type="predicted"/>
<accession>A0A2P6VHG8</accession>
<feature type="compositionally biased region" description="Polar residues" evidence="2">
    <location>
        <begin position="279"/>
        <end position="291"/>
    </location>
</feature>
<keyword evidence="4" id="KW-1185">Reference proteome</keyword>
<feature type="compositionally biased region" description="Low complexity" evidence="2">
    <location>
        <begin position="174"/>
        <end position="201"/>
    </location>
</feature>
<feature type="coiled-coil region" evidence="1">
    <location>
        <begin position="301"/>
        <end position="335"/>
    </location>
</feature>
<evidence type="ECO:0000313" key="3">
    <source>
        <dbReference type="EMBL" id="PSC73534.1"/>
    </source>
</evidence>